<sequence>MLVREWGARL</sequence>
<dbReference type="EMBL" id="GBRH01249291">
    <property type="protein sequence ID" value="JAD48604.1"/>
    <property type="molecule type" value="Transcribed_RNA"/>
</dbReference>
<name>A0A0A9AAE3_ARUDO</name>
<organism evidence="1">
    <name type="scientific">Arundo donax</name>
    <name type="common">Giant reed</name>
    <name type="synonym">Donax arundinaceus</name>
    <dbReference type="NCBI Taxonomy" id="35708"/>
    <lineage>
        <taxon>Eukaryota</taxon>
        <taxon>Viridiplantae</taxon>
        <taxon>Streptophyta</taxon>
        <taxon>Embryophyta</taxon>
        <taxon>Tracheophyta</taxon>
        <taxon>Spermatophyta</taxon>
        <taxon>Magnoliopsida</taxon>
        <taxon>Liliopsida</taxon>
        <taxon>Poales</taxon>
        <taxon>Poaceae</taxon>
        <taxon>PACMAD clade</taxon>
        <taxon>Arundinoideae</taxon>
        <taxon>Arundineae</taxon>
        <taxon>Arundo</taxon>
    </lineage>
</organism>
<accession>A0A0A9AAE3</accession>
<protein>
    <submittedName>
        <fullName evidence="1">Uncharacterized protein</fullName>
    </submittedName>
</protein>
<evidence type="ECO:0000313" key="1">
    <source>
        <dbReference type="EMBL" id="JAD48604.1"/>
    </source>
</evidence>
<reference evidence="1" key="1">
    <citation type="submission" date="2014-09" db="EMBL/GenBank/DDBJ databases">
        <authorList>
            <person name="Magalhaes I.L.F."/>
            <person name="Oliveira U."/>
            <person name="Santos F.R."/>
            <person name="Vidigal T.H.D.A."/>
            <person name="Brescovit A.D."/>
            <person name="Santos A.J."/>
        </authorList>
    </citation>
    <scope>NUCLEOTIDE SEQUENCE</scope>
    <source>
        <tissue evidence="1">Shoot tissue taken approximately 20 cm above the soil surface</tissue>
    </source>
</reference>
<proteinExistence type="predicted"/>
<reference evidence="1" key="2">
    <citation type="journal article" date="2015" name="Data Brief">
        <title>Shoot transcriptome of the giant reed, Arundo donax.</title>
        <authorList>
            <person name="Barrero R.A."/>
            <person name="Guerrero F.D."/>
            <person name="Moolhuijzen P."/>
            <person name="Goolsby J.A."/>
            <person name="Tidwell J."/>
            <person name="Bellgard S.E."/>
            <person name="Bellgard M.I."/>
        </authorList>
    </citation>
    <scope>NUCLEOTIDE SEQUENCE</scope>
    <source>
        <tissue evidence="1">Shoot tissue taken approximately 20 cm above the soil surface</tissue>
    </source>
</reference>